<name>A0A1W0CNH5_9NEIS</name>
<comment type="cofactor">
    <cofactor evidence="8">
        <name>Mg(2+)</name>
        <dbReference type="ChEBI" id="CHEBI:18420"/>
    </cofactor>
</comment>
<dbReference type="GO" id="GO:0006633">
    <property type="term" value="P:fatty acid biosynthetic process"/>
    <property type="evidence" value="ECO:0007669"/>
    <property type="project" value="UniProtKB-UniRule"/>
</dbReference>
<dbReference type="NCBIfam" id="TIGR00556">
    <property type="entry name" value="pantethn_trn"/>
    <property type="match status" value="1"/>
</dbReference>
<feature type="domain" description="4'-phosphopantetheinyl transferase" evidence="9">
    <location>
        <begin position="4"/>
        <end position="99"/>
    </location>
</feature>
<organism evidence="10 11">
    <name type="scientific">Chromobacterium haemolyticum</name>
    <dbReference type="NCBI Taxonomy" id="394935"/>
    <lineage>
        <taxon>Bacteria</taxon>
        <taxon>Pseudomonadati</taxon>
        <taxon>Pseudomonadota</taxon>
        <taxon>Betaproteobacteria</taxon>
        <taxon>Neisseriales</taxon>
        <taxon>Chromobacteriaceae</taxon>
        <taxon>Chromobacterium</taxon>
    </lineage>
</organism>
<protein>
    <recommendedName>
        <fullName evidence="8">Holo-[acyl-carrier-protein] synthase</fullName>
        <shortName evidence="8">Holo-ACP synthase</shortName>
        <ecNumber evidence="8">2.7.8.7</ecNumber>
    </recommendedName>
    <alternativeName>
        <fullName evidence="8">4'-phosphopantetheinyl transferase AcpS</fullName>
    </alternativeName>
</protein>
<dbReference type="RefSeq" id="WP_081556167.1">
    <property type="nucleotide sequence ID" value="NZ_MUKV01000023.1"/>
</dbReference>
<evidence type="ECO:0000256" key="3">
    <source>
        <dbReference type="ARBA" id="ARBA00022723"/>
    </source>
</evidence>
<feature type="binding site" evidence="8">
    <location>
        <position position="57"/>
    </location>
    <ligand>
        <name>Mg(2+)</name>
        <dbReference type="ChEBI" id="CHEBI:18420"/>
    </ligand>
</feature>
<sequence>MIYGIGTDLVEIERMRAMFQRWGFKLGRRMLAPAEQGPFADSADPARFLAKRFAVKEALAKALGIGVRAPALLTAIWVEHDEWGKPLLALSPELEDFLSQRGVGARHLSISDERGHALAFVVLERSAPG</sequence>
<keyword evidence="3 8" id="KW-0479">Metal-binding</keyword>
<evidence type="ECO:0000256" key="8">
    <source>
        <dbReference type="HAMAP-Rule" id="MF_00101"/>
    </source>
</evidence>
<comment type="similarity">
    <text evidence="8">Belongs to the P-Pant transferase superfamily. AcpS family.</text>
</comment>
<dbReference type="InterPro" id="IPR008278">
    <property type="entry name" value="4-PPantetheinyl_Trfase_dom"/>
</dbReference>
<gene>
    <name evidence="8" type="primary">acpS</name>
    <name evidence="10" type="ORF">B0T45_16050</name>
</gene>
<keyword evidence="4 8" id="KW-0276">Fatty acid metabolism</keyword>
<evidence type="ECO:0000256" key="4">
    <source>
        <dbReference type="ARBA" id="ARBA00022832"/>
    </source>
</evidence>
<keyword evidence="2 8" id="KW-0808">Transferase</keyword>
<evidence type="ECO:0000256" key="7">
    <source>
        <dbReference type="ARBA" id="ARBA00023160"/>
    </source>
</evidence>
<dbReference type="Proteomes" id="UP000192721">
    <property type="component" value="Unassembled WGS sequence"/>
</dbReference>
<proteinExistence type="inferred from homology"/>
<keyword evidence="8" id="KW-0963">Cytoplasm</keyword>
<evidence type="ECO:0000256" key="1">
    <source>
        <dbReference type="ARBA" id="ARBA00022516"/>
    </source>
</evidence>
<evidence type="ECO:0000256" key="6">
    <source>
        <dbReference type="ARBA" id="ARBA00023098"/>
    </source>
</evidence>
<dbReference type="AlphaFoldDB" id="A0A1W0CNH5"/>
<dbReference type="InterPro" id="IPR004568">
    <property type="entry name" value="Ppantetheine-prot_Trfase_dom"/>
</dbReference>
<evidence type="ECO:0000313" key="10">
    <source>
        <dbReference type="EMBL" id="OQS36218.1"/>
    </source>
</evidence>
<dbReference type="HAMAP" id="MF_00101">
    <property type="entry name" value="AcpS"/>
    <property type="match status" value="1"/>
</dbReference>
<keyword evidence="6 8" id="KW-0443">Lipid metabolism</keyword>
<dbReference type="GO" id="GO:0008897">
    <property type="term" value="F:holo-[acyl-carrier-protein] synthase activity"/>
    <property type="evidence" value="ECO:0007669"/>
    <property type="project" value="UniProtKB-UniRule"/>
</dbReference>
<dbReference type="GO" id="GO:0000287">
    <property type="term" value="F:magnesium ion binding"/>
    <property type="evidence" value="ECO:0007669"/>
    <property type="project" value="UniProtKB-UniRule"/>
</dbReference>
<evidence type="ECO:0000259" key="9">
    <source>
        <dbReference type="Pfam" id="PF01648"/>
    </source>
</evidence>
<dbReference type="EC" id="2.7.8.7" evidence="8"/>
<dbReference type="EMBL" id="MUKV01000023">
    <property type="protein sequence ID" value="OQS36218.1"/>
    <property type="molecule type" value="Genomic_DNA"/>
</dbReference>
<dbReference type="InterPro" id="IPR002582">
    <property type="entry name" value="ACPS"/>
</dbReference>
<dbReference type="SUPFAM" id="SSF56214">
    <property type="entry name" value="4'-phosphopantetheinyl transferase"/>
    <property type="match status" value="1"/>
</dbReference>
<dbReference type="Gene3D" id="3.90.470.20">
    <property type="entry name" value="4'-phosphopantetheinyl transferase domain"/>
    <property type="match status" value="1"/>
</dbReference>
<dbReference type="Pfam" id="PF01648">
    <property type="entry name" value="ACPS"/>
    <property type="match status" value="1"/>
</dbReference>
<comment type="catalytic activity">
    <reaction evidence="8">
        <text>apo-[ACP] + CoA = holo-[ACP] + adenosine 3',5'-bisphosphate + H(+)</text>
        <dbReference type="Rhea" id="RHEA:12068"/>
        <dbReference type="Rhea" id="RHEA-COMP:9685"/>
        <dbReference type="Rhea" id="RHEA-COMP:9690"/>
        <dbReference type="ChEBI" id="CHEBI:15378"/>
        <dbReference type="ChEBI" id="CHEBI:29999"/>
        <dbReference type="ChEBI" id="CHEBI:57287"/>
        <dbReference type="ChEBI" id="CHEBI:58343"/>
        <dbReference type="ChEBI" id="CHEBI:64479"/>
        <dbReference type="EC" id="2.7.8.7"/>
    </reaction>
</comment>
<feature type="binding site" evidence="8">
    <location>
        <position position="8"/>
    </location>
    <ligand>
        <name>Mg(2+)</name>
        <dbReference type="ChEBI" id="CHEBI:18420"/>
    </ligand>
</feature>
<evidence type="ECO:0000313" key="11">
    <source>
        <dbReference type="Proteomes" id="UP000192721"/>
    </source>
</evidence>
<dbReference type="GO" id="GO:0005737">
    <property type="term" value="C:cytoplasm"/>
    <property type="evidence" value="ECO:0007669"/>
    <property type="project" value="UniProtKB-SubCell"/>
</dbReference>
<comment type="caution">
    <text evidence="10">The sequence shown here is derived from an EMBL/GenBank/DDBJ whole genome shotgun (WGS) entry which is preliminary data.</text>
</comment>
<evidence type="ECO:0000256" key="5">
    <source>
        <dbReference type="ARBA" id="ARBA00022842"/>
    </source>
</evidence>
<keyword evidence="5 8" id="KW-0460">Magnesium</keyword>
<reference evidence="10 11" key="1">
    <citation type="submission" date="2017-02" db="EMBL/GenBank/DDBJ databases">
        <title>Chromobacterium haemolyticum H5244.</title>
        <authorList>
            <person name="Gulvik C.A."/>
        </authorList>
    </citation>
    <scope>NUCLEOTIDE SEQUENCE [LARGE SCALE GENOMIC DNA]</scope>
    <source>
        <strain evidence="10 11">H5244</strain>
    </source>
</reference>
<dbReference type="InterPro" id="IPR037143">
    <property type="entry name" value="4-PPantetheinyl_Trfase_dom_sf"/>
</dbReference>
<comment type="subcellular location">
    <subcellularLocation>
        <location evidence="8">Cytoplasm</location>
    </subcellularLocation>
</comment>
<accession>A0A1W0CNH5</accession>
<comment type="function">
    <text evidence="8">Transfers the 4'-phosphopantetheine moiety from coenzyme A to a Ser of acyl-carrier-protein.</text>
</comment>
<evidence type="ECO:0000256" key="2">
    <source>
        <dbReference type="ARBA" id="ARBA00022679"/>
    </source>
</evidence>
<dbReference type="NCBIfam" id="TIGR00516">
    <property type="entry name" value="acpS"/>
    <property type="match status" value="1"/>
</dbReference>
<keyword evidence="1 8" id="KW-0444">Lipid biosynthesis</keyword>
<keyword evidence="7 8" id="KW-0275">Fatty acid biosynthesis</keyword>